<name>A0A1T4W2P7_9GAMM</name>
<proteinExistence type="predicted"/>
<dbReference type="Proteomes" id="UP000190162">
    <property type="component" value="Unassembled WGS sequence"/>
</dbReference>
<accession>A0A1T4W2P7</accession>
<dbReference type="EMBL" id="FUXU01000146">
    <property type="protein sequence ID" value="SKA71516.1"/>
    <property type="molecule type" value="Genomic_DNA"/>
</dbReference>
<dbReference type="AlphaFoldDB" id="A0A1T4W2P7"/>
<protein>
    <recommendedName>
        <fullName evidence="3">Zinc-ribbon domain-containing protein</fullName>
    </recommendedName>
</protein>
<evidence type="ECO:0000313" key="2">
    <source>
        <dbReference type="Proteomes" id="UP000190162"/>
    </source>
</evidence>
<keyword evidence="2" id="KW-1185">Reference proteome</keyword>
<evidence type="ECO:0008006" key="3">
    <source>
        <dbReference type="Google" id="ProtNLM"/>
    </source>
</evidence>
<gene>
    <name evidence="1" type="ORF">SAMN02745132_04690</name>
</gene>
<evidence type="ECO:0000313" key="1">
    <source>
        <dbReference type="EMBL" id="SKA71516.1"/>
    </source>
</evidence>
<organism evidence="1 2">
    <name type="scientific">Enterovibrio nigricans DSM 22720</name>
    <dbReference type="NCBI Taxonomy" id="1121868"/>
    <lineage>
        <taxon>Bacteria</taxon>
        <taxon>Pseudomonadati</taxon>
        <taxon>Pseudomonadota</taxon>
        <taxon>Gammaproteobacteria</taxon>
        <taxon>Vibrionales</taxon>
        <taxon>Vibrionaceae</taxon>
        <taxon>Enterovibrio</taxon>
    </lineage>
</organism>
<dbReference type="OrthoDB" id="7788065at2"/>
<sequence length="139" mass="15899">MSSNRIKQQSPSQSEKHAIRRKFNRVISDDVIAEIKIDLPSCPNCGTARIADGQKFCHICGGELVDGSIFKECMTKELSELPFTDFQHKVIEISKFKTIEDVLISDDTIRELKKVRHVGPKYAEKIVNKINAWTNEFLY</sequence>
<dbReference type="RefSeq" id="WP_078754683.1">
    <property type="nucleotide sequence ID" value="NZ_FUXU01000146.1"/>
</dbReference>
<reference evidence="2" key="1">
    <citation type="submission" date="2017-02" db="EMBL/GenBank/DDBJ databases">
        <authorList>
            <person name="Varghese N."/>
            <person name="Submissions S."/>
        </authorList>
    </citation>
    <scope>NUCLEOTIDE SEQUENCE [LARGE SCALE GENOMIC DNA]</scope>
    <source>
        <strain evidence="2">DSM 22720</strain>
    </source>
</reference>